<dbReference type="InterPro" id="IPR036291">
    <property type="entry name" value="NAD(P)-bd_dom_sf"/>
</dbReference>
<name>A0A7J3T962_9ARCH</name>
<sequence length="256" mass="28371">MCPVYKDLRGKRVVITGGASGIGLATAKRFLSEGSNVVIFDWNEDALKKAIEENDGLQGVKVDVGNPKDVKRGFQEVDRIMGGIDILISNAGISRRRPFLEIDYKEWREVLRVNLDGMFLCSKEAIKRMKEQKYGVILFTASTNGLEGHPLYASYNASKAGVILLAKTLALEFAPWLRVNAVCPGYVLTPMQRAEYTEEMLRKVNSEIPMNRHATPEEVAALFAFLASEESSYITGTCVIIDGGETAGQYIKDLRI</sequence>
<dbReference type="InterPro" id="IPR020904">
    <property type="entry name" value="Sc_DH/Rdtase_CS"/>
</dbReference>
<dbReference type="SUPFAM" id="SSF51735">
    <property type="entry name" value="NAD(P)-binding Rossmann-fold domains"/>
    <property type="match status" value="1"/>
</dbReference>
<accession>A0A7J3T962</accession>
<dbReference type="CDD" id="cd05233">
    <property type="entry name" value="SDR_c"/>
    <property type="match status" value="1"/>
</dbReference>
<dbReference type="PRINTS" id="PR00080">
    <property type="entry name" value="SDRFAMILY"/>
</dbReference>
<reference evidence="3" key="1">
    <citation type="journal article" date="2020" name="mSystems">
        <title>Genome- and Community-Level Interaction Insights into Carbon Utilization and Element Cycling Functions of Hydrothermarchaeota in Hydrothermal Sediment.</title>
        <authorList>
            <person name="Zhou Z."/>
            <person name="Liu Y."/>
            <person name="Xu W."/>
            <person name="Pan J."/>
            <person name="Luo Z.H."/>
            <person name="Li M."/>
        </authorList>
    </citation>
    <scope>NUCLEOTIDE SEQUENCE [LARGE SCALE GENOMIC DNA]</scope>
    <source>
        <strain evidence="3">HyVt-85</strain>
    </source>
</reference>
<dbReference type="GO" id="GO:0016491">
    <property type="term" value="F:oxidoreductase activity"/>
    <property type="evidence" value="ECO:0007669"/>
    <property type="project" value="UniProtKB-KW"/>
</dbReference>
<dbReference type="PANTHER" id="PTHR43477:SF1">
    <property type="entry name" value="DIHYDROANTICAPSIN 7-DEHYDROGENASE"/>
    <property type="match status" value="1"/>
</dbReference>
<dbReference type="PRINTS" id="PR00081">
    <property type="entry name" value="GDHRDH"/>
</dbReference>
<evidence type="ECO:0000256" key="1">
    <source>
        <dbReference type="ARBA" id="ARBA00006484"/>
    </source>
</evidence>
<organism evidence="3">
    <name type="scientific">Candidatus Aciduliprofundum boonei</name>
    <dbReference type="NCBI Taxonomy" id="379547"/>
    <lineage>
        <taxon>Archaea</taxon>
        <taxon>Methanobacteriati</taxon>
        <taxon>Thermoplasmatota</taxon>
        <taxon>DHVE2 group</taxon>
        <taxon>Candidatus Aciduliprofundum</taxon>
    </lineage>
</organism>
<dbReference type="Pfam" id="PF13561">
    <property type="entry name" value="adh_short_C2"/>
    <property type="match status" value="1"/>
</dbReference>
<evidence type="ECO:0000313" key="3">
    <source>
        <dbReference type="EMBL" id="HHE75682.1"/>
    </source>
</evidence>
<dbReference type="FunFam" id="3.40.50.720:FF:000084">
    <property type="entry name" value="Short-chain dehydrogenase reductase"/>
    <property type="match status" value="1"/>
</dbReference>
<dbReference type="Proteomes" id="UP000886130">
    <property type="component" value="Unassembled WGS sequence"/>
</dbReference>
<gene>
    <name evidence="3" type="ORF">ENL31_00965</name>
</gene>
<dbReference type="Gene3D" id="3.40.50.720">
    <property type="entry name" value="NAD(P)-binding Rossmann-like Domain"/>
    <property type="match status" value="1"/>
</dbReference>
<dbReference type="EMBL" id="DRTM01000074">
    <property type="protein sequence ID" value="HHE75682.1"/>
    <property type="molecule type" value="Genomic_DNA"/>
</dbReference>
<dbReference type="AlphaFoldDB" id="A0A7J3T962"/>
<dbReference type="PROSITE" id="PS00061">
    <property type="entry name" value="ADH_SHORT"/>
    <property type="match status" value="1"/>
</dbReference>
<dbReference type="InterPro" id="IPR051122">
    <property type="entry name" value="SDR_DHRS6-like"/>
</dbReference>
<dbReference type="PANTHER" id="PTHR43477">
    <property type="entry name" value="DIHYDROANTICAPSIN 7-DEHYDROGENASE"/>
    <property type="match status" value="1"/>
</dbReference>
<dbReference type="InterPro" id="IPR002347">
    <property type="entry name" value="SDR_fam"/>
</dbReference>
<proteinExistence type="inferred from homology"/>
<comment type="similarity">
    <text evidence="1">Belongs to the short-chain dehydrogenases/reductases (SDR) family.</text>
</comment>
<evidence type="ECO:0000256" key="2">
    <source>
        <dbReference type="ARBA" id="ARBA00023002"/>
    </source>
</evidence>
<protein>
    <submittedName>
        <fullName evidence="3">SDR family oxidoreductase</fullName>
    </submittedName>
</protein>
<comment type="caution">
    <text evidence="3">The sequence shown here is derived from an EMBL/GenBank/DDBJ whole genome shotgun (WGS) entry which is preliminary data.</text>
</comment>
<dbReference type="NCBIfam" id="NF005559">
    <property type="entry name" value="PRK07231.1"/>
    <property type="match status" value="1"/>
</dbReference>
<keyword evidence="2" id="KW-0560">Oxidoreductase</keyword>